<evidence type="ECO:0000259" key="6">
    <source>
        <dbReference type="Pfam" id="PF09126"/>
    </source>
</evidence>
<dbReference type="InterPro" id="IPR011335">
    <property type="entry name" value="Restrct_endonuc-II-like"/>
</dbReference>
<feature type="domain" description="NB-ARC" evidence="5">
    <location>
        <begin position="562"/>
        <end position="692"/>
    </location>
</feature>
<dbReference type="EMBL" id="AP017424">
    <property type="protein sequence ID" value="BAU87440.1"/>
    <property type="molecule type" value="Genomic_DNA"/>
</dbReference>
<dbReference type="InterPro" id="IPR047738">
    <property type="entry name" value="SAV_2336-like_N"/>
</dbReference>
<protein>
    <submittedName>
        <fullName evidence="7">Regulatory protein</fullName>
    </submittedName>
</protein>
<dbReference type="Gene3D" id="3.40.50.300">
    <property type="entry name" value="P-loop containing nucleotide triphosphate hydrolases"/>
    <property type="match status" value="1"/>
</dbReference>
<feature type="domain" description="Type II restriction enzyme NaeI" evidence="6">
    <location>
        <begin position="1289"/>
        <end position="1564"/>
    </location>
</feature>
<dbReference type="Gene3D" id="3.40.600.10">
    <property type="entry name" value="DNA mismatch repair MutH/Restriction endonuclease, type II"/>
    <property type="match status" value="1"/>
</dbReference>
<dbReference type="NCBIfam" id="NF041121">
    <property type="entry name" value="SAV_2336_NTERM"/>
    <property type="match status" value="1"/>
</dbReference>
<organism evidence="7 8">
    <name type="scientific">Streptomyces laurentii</name>
    <dbReference type="NCBI Taxonomy" id="39478"/>
    <lineage>
        <taxon>Bacteria</taxon>
        <taxon>Bacillati</taxon>
        <taxon>Actinomycetota</taxon>
        <taxon>Actinomycetes</taxon>
        <taxon>Kitasatosporales</taxon>
        <taxon>Streptomycetaceae</taxon>
        <taxon>Streptomyces</taxon>
    </lineage>
</organism>
<feature type="region of interest" description="Disordered" evidence="4">
    <location>
        <begin position="522"/>
        <end position="552"/>
    </location>
</feature>
<name>A0A160P8Y4_STRLU</name>
<feature type="compositionally biased region" description="Basic and acidic residues" evidence="4">
    <location>
        <begin position="73"/>
        <end position="84"/>
    </location>
</feature>
<feature type="region of interest" description="Disordered" evidence="4">
    <location>
        <begin position="35"/>
        <end position="101"/>
    </location>
</feature>
<feature type="compositionally biased region" description="Acidic residues" evidence="4">
    <location>
        <begin position="527"/>
        <end position="546"/>
    </location>
</feature>
<keyword evidence="2" id="KW-0255">Endonuclease</keyword>
<dbReference type="Proteomes" id="UP000217676">
    <property type="component" value="Chromosome"/>
</dbReference>
<evidence type="ECO:0000256" key="1">
    <source>
        <dbReference type="ARBA" id="ARBA00022722"/>
    </source>
</evidence>
<evidence type="ECO:0000313" key="7">
    <source>
        <dbReference type="EMBL" id="BAU87440.1"/>
    </source>
</evidence>
<dbReference type="SUPFAM" id="SSF52980">
    <property type="entry name" value="Restriction endonuclease-like"/>
    <property type="match status" value="1"/>
</dbReference>
<dbReference type="GO" id="GO:0043531">
    <property type="term" value="F:ADP binding"/>
    <property type="evidence" value="ECO:0007669"/>
    <property type="project" value="InterPro"/>
</dbReference>
<dbReference type="Gene3D" id="1.10.10.10">
    <property type="entry name" value="Winged helix-like DNA-binding domain superfamily/Winged helix DNA-binding domain"/>
    <property type="match status" value="1"/>
</dbReference>
<dbReference type="GO" id="GO:0009307">
    <property type="term" value="P:DNA restriction-modification system"/>
    <property type="evidence" value="ECO:0007669"/>
    <property type="project" value="InterPro"/>
</dbReference>
<dbReference type="InterPro" id="IPR037057">
    <property type="entry name" value="DNA_rep_MutH/T2_RE_sf"/>
</dbReference>
<reference evidence="7 8" key="1">
    <citation type="journal article" date="2016" name="Genome Announc.">
        <title>Complete Genome Sequence of Thiostrepton-Producing Streptomyces laurentii ATCC 31255.</title>
        <authorList>
            <person name="Doi K."/>
            <person name="Fujino Y."/>
            <person name="Nagayoshi Y."/>
            <person name="Ohshima T."/>
            <person name="Ogata S."/>
        </authorList>
    </citation>
    <scope>NUCLEOTIDE SEQUENCE [LARGE SCALE GENOMIC DNA]</scope>
    <source>
        <strain evidence="7 8">ATCC 31255</strain>
    </source>
</reference>
<evidence type="ECO:0000259" key="5">
    <source>
        <dbReference type="Pfam" id="PF00931"/>
    </source>
</evidence>
<evidence type="ECO:0000256" key="2">
    <source>
        <dbReference type="ARBA" id="ARBA00022759"/>
    </source>
</evidence>
<evidence type="ECO:0000256" key="4">
    <source>
        <dbReference type="SAM" id="MobiDB-lite"/>
    </source>
</evidence>
<dbReference type="KEGG" id="slau:SLA_6574"/>
<proteinExistence type="predicted"/>
<keyword evidence="8" id="KW-1185">Reference proteome</keyword>
<evidence type="ECO:0000313" key="8">
    <source>
        <dbReference type="Proteomes" id="UP000217676"/>
    </source>
</evidence>
<dbReference type="SUPFAM" id="SSF52540">
    <property type="entry name" value="P-loop containing nucleoside triphosphate hydrolases"/>
    <property type="match status" value="1"/>
</dbReference>
<dbReference type="GO" id="GO:0009036">
    <property type="term" value="F:type II site-specific deoxyribonuclease activity"/>
    <property type="evidence" value="ECO:0007669"/>
    <property type="project" value="InterPro"/>
</dbReference>
<dbReference type="InterPro" id="IPR036388">
    <property type="entry name" value="WH-like_DNA-bd_sf"/>
</dbReference>
<keyword evidence="3" id="KW-0378">Hydrolase</keyword>
<dbReference type="Pfam" id="PF00931">
    <property type="entry name" value="NB-ARC"/>
    <property type="match status" value="1"/>
</dbReference>
<dbReference type="Pfam" id="PF09126">
    <property type="entry name" value="NaeI"/>
    <property type="match status" value="1"/>
</dbReference>
<dbReference type="InterPro" id="IPR015210">
    <property type="entry name" value="NaeI"/>
</dbReference>
<dbReference type="GO" id="GO:0003677">
    <property type="term" value="F:DNA binding"/>
    <property type="evidence" value="ECO:0007669"/>
    <property type="project" value="InterPro"/>
</dbReference>
<dbReference type="InterPro" id="IPR027417">
    <property type="entry name" value="P-loop_NTPase"/>
</dbReference>
<sequence length="1575" mass="168939">MPEPLPRLLSALRAAVPELDGTALAEALWLAAHMGGDSDTEDGVRDGARPGAEERVPGAEPEHPDGPAPETAPVDRPDRNRPSRPDGAPSGDGSSTRPLHERLPGSAAALRGHAVAAPQGTGLPRALELTRALRPWKRRWPQGHRHELDTDATVEGYARSGELIPVFKPAPERWFDLVLVVDRSPGMRVWNETVTEFAAVLDRLGAFRTLQTADLTFDAAGAPRAPGALRSADGRRLVVVVSDCMADAWRRPDVWHLLRDWAGTHPTAVLNPLPTKLWRRGGLDLPTTRFTPAAPGSPRNRVPVTPPALAGVGAGTGAADGEGAWLPVPVLSLTPHSLGRWSRSLMRGDPDGCTAVLVPPTGRTVTDHAPTGAVRQRARPLPPAERVRRFLRTASPRAARLAVLCAPFDRISLRLLHLVREKLVPEAGIADIAEVVTSGVFQVVQDGTTVELVLPPDIQEALRAHLPADRVWALHQALDQHLAHRGTGRAGLPSVARDDAGPLELAAEREAFARASRRTLELLGLAEPEDEEGVTSEPGEPEDDPDLPPLPEHYVGQRELEEAVADRLTGGRHVVGVTSADGTAGIGRTTLALKVARSVRDRFPDGVVFLPFHGSTSSPLPVDAVMDRLLRRLGLSDEDFPRHYTEPGVLAEALRAALRGRRVLLVLDDLPSDALAHAFTRVPPQGCAVLITHPHPGDGPPDVPGFLPDVVSGDDAVRLFAAAGAPHPETLAHGPWWPATLRVLGAAAASAGPVTAAKVARIVAEVAEEDMPLSPREAVRHWLDGLDEGRGATLVRLAMVTTAEFTAEEAEAALDCAPSAAVGQLETLVRDGLLRRHGPGRYVLPNAVRSEVVRTPAYETPNVFALDRIDTFHRGAAAAFHQVRHPGSRLAERLGVVPGAAPHPEVWVRNALNHSHGGAEMLLLLQDAGATPAYRAAFAAAARRWMRRGLKFEGPVLGRAALALAHAQHALGQHEEAWATLHEVGPDRLREDDATFPDAALLLARIALDRRSVDGIRAAVSWAVTAWDVGEVRSPEMGEVLERLEKALTASDEHQELIWIQERLVGYAEDPALPSGGTARLRLAATLLRNGRAREVENLLSPVLGTLSPADRAEADRLIRAAAAPARILVALQDRSDAPRAARVLANLPAVGHGRFASHVFDDCVLLLVDGTVPVAPLLQELVEWLPATRIAVHRGPVRAVPVADDAVTYTRTMLRSAEFVRTSENYPDDTTLCVSPEVHETLTHDTADSELALRFAPREVRTEDGATVCVILTPRVDLAAWDPELLALARVFTELDPDGSRLAGTLRAALDAELGRAGFAHASVADTEPAGRGGVSGELAKRLSQQTFPFRLGQAAALAWERPGRAVPLDVDVSPHGPRMIPDGYESGRLRLLVYADDARSRWSAGLIRGGGSRPWFGSVLWLHRDLPLPENVLLGLPAGEREAVLAPADAVARVAEFFRLVRGSVVQSAALRPLIGERDWERSRERIVRLAGGVLRAEGLLLLAGNARGRAMAEALRVPVPAGDAYLCVPLVRRTDAHAARPAVTVDDLTWVVADGGDELAPLPTGFPSLRTR</sequence>
<gene>
    <name evidence="7" type="ORF">SLA_6574</name>
</gene>
<evidence type="ECO:0000256" key="3">
    <source>
        <dbReference type="ARBA" id="ARBA00022801"/>
    </source>
</evidence>
<feature type="compositionally biased region" description="Basic and acidic residues" evidence="4">
    <location>
        <begin position="42"/>
        <end position="65"/>
    </location>
</feature>
<accession>A0A160P8Y4</accession>
<dbReference type="InterPro" id="IPR002182">
    <property type="entry name" value="NB-ARC"/>
</dbReference>
<keyword evidence="1" id="KW-0540">Nuclease</keyword>